<dbReference type="EMBL" id="CP139487">
    <property type="protein sequence ID" value="WPU64076.1"/>
    <property type="molecule type" value="Genomic_DNA"/>
</dbReference>
<dbReference type="Gene3D" id="1.10.3210.10">
    <property type="entry name" value="Hypothetical protein af1432"/>
    <property type="match status" value="1"/>
</dbReference>
<sequence length="442" mass="50356">MSQTILIESNEALKKIYSLNLHTFVGTDVIYRANADDALALLRILPQVSLVITEAKVGDEETAQKIHEFIKEESLNTNLIVMGDCPSLHNEVVCLQEPVSWENLIRQAASHLGVTIQDSINRVKPDYLPVGLYYFYDIQRTPCDIYIRIKKGPSDYQYVKRIHSKDVFDKSVIKKYEDQGLKEFYIPKDYIQYFTTFVTNNLVAKLEKSDLSLEDRILTTANAHDIVRDSIQQIGLDEATVDLADAGINSMVKSVQNSPEVANLLKFLFSNKVSYAYQHCHLLALMCHYVLSKQSWYKEEHLQILSFVSFFSDVTLKSHQQMQISSMRELAESNLTDEERHQVMTHALEAVKILDQHPDADDYIKTVLIQSHGKVDGIGFADNPGEELHPLSRVFIISDCFVKTLLNPALPSTKKDILPILAARFTNPSYQKIIKALEQKFI</sequence>
<organism evidence="1 2">
    <name type="scientific">Peredibacter starrii</name>
    <dbReference type="NCBI Taxonomy" id="28202"/>
    <lineage>
        <taxon>Bacteria</taxon>
        <taxon>Pseudomonadati</taxon>
        <taxon>Bdellovibrionota</taxon>
        <taxon>Bacteriovoracia</taxon>
        <taxon>Bacteriovoracales</taxon>
        <taxon>Bacteriovoracaceae</taxon>
        <taxon>Peredibacter</taxon>
    </lineage>
</organism>
<reference evidence="1 2" key="1">
    <citation type="submission" date="2023-11" db="EMBL/GenBank/DDBJ databases">
        <title>Peredibacter starrii A3.12.</title>
        <authorList>
            <person name="Mitchell R.J."/>
        </authorList>
    </citation>
    <scope>NUCLEOTIDE SEQUENCE [LARGE SCALE GENOMIC DNA]</scope>
    <source>
        <strain evidence="1 2">A3.12</strain>
    </source>
</reference>
<name>A0AAX4HLH2_9BACT</name>
<evidence type="ECO:0008006" key="3">
    <source>
        <dbReference type="Google" id="ProtNLM"/>
    </source>
</evidence>
<dbReference type="AlphaFoldDB" id="A0AAX4HLH2"/>
<evidence type="ECO:0000313" key="1">
    <source>
        <dbReference type="EMBL" id="WPU64076.1"/>
    </source>
</evidence>
<keyword evidence="2" id="KW-1185">Reference proteome</keyword>
<evidence type="ECO:0000313" key="2">
    <source>
        <dbReference type="Proteomes" id="UP001324634"/>
    </source>
</evidence>
<protein>
    <recommendedName>
        <fullName evidence="3">HD-GYP domain-containing protein</fullName>
    </recommendedName>
</protein>
<proteinExistence type="predicted"/>
<dbReference type="KEGG" id="psti:SOO65_15380"/>
<dbReference type="RefSeq" id="WP_321392135.1">
    <property type="nucleotide sequence ID" value="NZ_CP139487.1"/>
</dbReference>
<dbReference type="Proteomes" id="UP001324634">
    <property type="component" value="Chromosome"/>
</dbReference>
<gene>
    <name evidence="1" type="ORF">SOO65_15380</name>
</gene>
<accession>A0AAX4HLH2</accession>